<dbReference type="InterPro" id="IPR010672">
    <property type="entry name" value="IMP_biosynth_PurP_N"/>
</dbReference>
<evidence type="ECO:0000256" key="1">
    <source>
        <dbReference type="ARBA" id="ARBA00001936"/>
    </source>
</evidence>
<keyword evidence="4" id="KW-0479">Metal-binding</keyword>
<dbReference type="EMBL" id="LCEW01000040">
    <property type="protein sequence ID" value="KKS79166.1"/>
    <property type="molecule type" value="Genomic_DNA"/>
</dbReference>
<dbReference type="PANTHER" id="PTHR38147:SF2">
    <property type="entry name" value="5-FORMAMINOIMIDAZOLE-4-CARBOXAMIDE-1-(BETA)-D-RIBOFURANOSYL 5'-MONOPHOSPHATE SYNTHETASE"/>
    <property type="match status" value="1"/>
</dbReference>
<name>A0A0G1E831_9BACT</name>
<dbReference type="SUPFAM" id="SSF52440">
    <property type="entry name" value="PreATP-grasp domain"/>
    <property type="match status" value="1"/>
</dbReference>
<dbReference type="STRING" id="1618369.UV54_C0040G0002"/>
<evidence type="ECO:0000256" key="7">
    <source>
        <dbReference type="ARBA" id="ARBA00022840"/>
    </source>
</evidence>
<reference evidence="12 13" key="1">
    <citation type="journal article" date="2015" name="Nature">
        <title>rRNA introns, odd ribosomes, and small enigmatic genomes across a large radiation of phyla.</title>
        <authorList>
            <person name="Brown C.T."/>
            <person name="Hug L.A."/>
            <person name="Thomas B.C."/>
            <person name="Sharon I."/>
            <person name="Castelle C.J."/>
            <person name="Singh A."/>
            <person name="Wilkins M.J."/>
            <person name="Williams K.H."/>
            <person name="Banfield J.F."/>
        </authorList>
    </citation>
    <scope>NUCLEOTIDE SEQUENCE [LARGE SCALE GENOMIC DNA]</scope>
</reference>
<keyword evidence="8" id="KW-0460">Magnesium</keyword>
<dbReference type="InterPro" id="IPR013815">
    <property type="entry name" value="ATP_grasp_subdomain_1"/>
</dbReference>
<dbReference type="PANTHER" id="PTHR38147">
    <property type="entry name" value="5-FORMAMINOIMIDAZOLE-4-CARBOXAMIDE-1-(BETA)-D-RIBOFURANOSYL 5'-MONOPHOSPHATE SYNTHETASE-RELATED"/>
    <property type="match status" value="1"/>
</dbReference>
<keyword evidence="5 10" id="KW-0547">Nucleotide-binding</keyword>
<keyword evidence="9" id="KW-0464">Manganese</keyword>
<dbReference type="InterPro" id="IPR016185">
    <property type="entry name" value="PreATP-grasp_dom_sf"/>
</dbReference>
<evidence type="ECO:0000256" key="6">
    <source>
        <dbReference type="ARBA" id="ARBA00022755"/>
    </source>
</evidence>
<dbReference type="Pfam" id="PF06973">
    <property type="entry name" value="DUF1297"/>
    <property type="match status" value="1"/>
</dbReference>
<accession>A0A0G1E831</accession>
<evidence type="ECO:0000259" key="11">
    <source>
        <dbReference type="PROSITE" id="PS50975"/>
    </source>
</evidence>
<proteinExistence type="predicted"/>
<dbReference type="GO" id="GO:0016879">
    <property type="term" value="F:ligase activity, forming carbon-nitrogen bonds"/>
    <property type="evidence" value="ECO:0007669"/>
    <property type="project" value="InterPro"/>
</dbReference>
<feature type="domain" description="ATP-grasp" evidence="11">
    <location>
        <begin position="94"/>
        <end position="322"/>
    </location>
</feature>
<gene>
    <name evidence="12" type="ORF">UV54_C0040G0002</name>
</gene>
<evidence type="ECO:0000256" key="8">
    <source>
        <dbReference type="ARBA" id="ARBA00022842"/>
    </source>
</evidence>
<dbReference type="AlphaFoldDB" id="A0A0G1E831"/>
<evidence type="ECO:0000256" key="4">
    <source>
        <dbReference type="ARBA" id="ARBA00022723"/>
    </source>
</evidence>
<dbReference type="GO" id="GO:0000287">
    <property type="term" value="F:magnesium ion binding"/>
    <property type="evidence" value="ECO:0007669"/>
    <property type="project" value="InterPro"/>
</dbReference>
<dbReference type="SUPFAM" id="SSF56059">
    <property type="entry name" value="Glutathione synthetase ATP-binding domain-like"/>
    <property type="match status" value="1"/>
</dbReference>
<evidence type="ECO:0000313" key="13">
    <source>
        <dbReference type="Proteomes" id="UP000034213"/>
    </source>
</evidence>
<dbReference type="PIRSF" id="PIRSF004602">
    <property type="entry name" value="ATPgrasp_PurP"/>
    <property type="match status" value="1"/>
</dbReference>
<comment type="caution">
    <text evidence="12">The sequence shown here is derived from an EMBL/GenBank/DDBJ whole genome shotgun (WGS) entry which is preliminary data.</text>
</comment>
<sequence length="331" mass="37343">MKQTDYTIAALGSHSALQILKGAKDEGFRTLVICLKNKDKPYRMFKVADEVRVVNSYQELTKLDKTILIPHASLISYLGVKAVEKLKLKYFGNRKILNWEADRVKSRQWLARAKLKQPKIFEKAEAIDRPVIVKFFGAGGGKDYFIACSAVDFKAKIGRNKPRPHLIQEYIIGVPVYAHYFYSNLNQKLEIMSFDKRYETNVDGLGRISGKDQAALKNLESSYLVCGNLPLVVRESLLPEYLDIGERTVTASQAIVKGGLWGPFCLETMITDKGEIYVFEISARIVAGTNLYINGSPYTQLSYNEPMSTGRRIAREIKIAIETNQLGKILC</sequence>
<evidence type="ECO:0000256" key="3">
    <source>
        <dbReference type="ARBA" id="ARBA00022598"/>
    </source>
</evidence>
<dbReference type="PATRIC" id="fig|1618369.3.peg.523"/>
<organism evidence="12 13">
    <name type="scientific">Candidatus Beckwithbacteria bacterium GW2011_GWA2_43_10</name>
    <dbReference type="NCBI Taxonomy" id="1618369"/>
    <lineage>
        <taxon>Bacteria</taxon>
        <taxon>Candidatus Beckwithiibacteriota</taxon>
    </lineage>
</organism>
<comment type="cofactor">
    <cofactor evidence="1">
        <name>Mn(2+)</name>
        <dbReference type="ChEBI" id="CHEBI:29035"/>
    </cofactor>
</comment>
<dbReference type="Gene3D" id="3.30.470.20">
    <property type="entry name" value="ATP-grasp fold, B domain"/>
    <property type="match status" value="1"/>
</dbReference>
<dbReference type="PROSITE" id="PS50975">
    <property type="entry name" value="ATP_GRASP"/>
    <property type="match status" value="1"/>
</dbReference>
<keyword evidence="3" id="KW-0436">Ligase</keyword>
<dbReference type="GO" id="GO:0005524">
    <property type="term" value="F:ATP binding"/>
    <property type="evidence" value="ECO:0007669"/>
    <property type="project" value="UniProtKB-UniRule"/>
</dbReference>
<dbReference type="GO" id="GO:0006188">
    <property type="term" value="P:IMP biosynthetic process"/>
    <property type="evidence" value="ECO:0007669"/>
    <property type="project" value="InterPro"/>
</dbReference>
<evidence type="ECO:0000256" key="10">
    <source>
        <dbReference type="PROSITE-ProRule" id="PRU00409"/>
    </source>
</evidence>
<dbReference type="Gene3D" id="3.30.1490.20">
    <property type="entry name" value="ATP-grasp fold, A domain"/>
    <property type="match status" value="1"/>
</dbReference>
<keyword evidence="6" id="KW-0658">Purine biosynthesis</keyword>
<evidence type="ECO:0000256" key="9">
    <source>
        <dbReference type="ARBA" id="ARBA00023211"/>
    </source>
</evidence>
<evidence type="ECO:0000313" key="12">
    <source>
        <dbReference type="EMBL" id="KKS79166.1"/>
    </source>
</evidence>
<evidence type="ECO:0000256" key="2">
    <source>
        <dbReference type="ARBA" id="ARBA00001946"/>
    </source>
</evidence>
<dbReference type="Gene3D" id="3.40.50.20">
    <property type="match status" value="1"/>
</dbReference>
<evidence type="ECO:0000256" key="5">
    <source>
        <dbReference type="ARBA" id="ARBA00022741"/>
    </source>
</evidence>
<dbReference type="InterPro" id="IPR009720">
    <property type="entry name" value="IMP_biosynth_PurP_C"/>
</dbReference>
<dbReference type="InterPro" id="IPR011761">
    <property type="entry name" value="ATP-grasp"/>
</dbReference>
<dbReference type="Proteomes" id="UP000034213">
    <property type="component" value="Unassembled WGS sequence"/>
</dbReference>
<dbReference type="InterPro" id="IPR023656">
    <property type="entry name" value="IMP_biosynth_PurP"/>
</dbReference>
<protein>
    <submittedName>
        <fullName evidence="12">5-formaminoimidazole-4-carboxamide-1-(Beta)-D-ribofuranosyl 5'-monophosphate synthetase</fullName>
    </submittedName>
</protein>
<keyword evidence="7 10" id="KW-0067">ATP-binding</keyword>
<comment type="cofactor">
    <cofactor evidence="2">
        <name>Mg(2+)</name>
        <dbReference type="ChEBI" id="CHEBI:18420"/>
    </cofactor>
</comment>
<dbReference type="Pfam" id="PF06849">
    <property type="entry name" value="DUF1246"/>
    <property type="match status" value="1"/>
</dbReference>